<dbReference type="Pfam" id="PF02894">
    <property type="entry name" value="GFO_IDH_MocA_C"/>
    <property type="match status" value="1"/>
</dbReference>
<dbReference type="GO" id="GO:0006740">
    <property type="term" value="P:NADPH regeneration"/>
    <property type="evidence" value="ECO:0007669"/>
    <property type="project" value="TreeGrafter"/>
</dbReference>
<dbReference type="EMBL" id="CP046913">
    <property type="protein sequence ID" value="QGZ61120.1"/>
    <property type="molecule type" value="Genomic_DNA"/>
</dbReference>
<dbReference type="OrthoDB" id="8565814at2"/>
<feature type="domain" description="Gfo/Idh/MocA-like oxidoreductase C-terminal" evidence="4">
    <location>
        <begin position="143"/>
        <end position="340"/>
    </location>
</feature>
<dbReference type="InterPro" id="IPR000683">
    <property type="entry name" value="Gfo/Idh/MocA-like_OxRdtase_N"/>
</dbReference>
<dbReference type="AlphaFoldDB" id="A0A7Z2GGQ3"/>
<dbReference type="PANTHER" id="PTHR42840">
    <property type="entry name" value="NAD(P)-BINDING ROSSMANN-FOLD SUPERFAMILY PROTEIN-RELATED"/>
    <property type="match status" value="1"/>
</dbReference>
<dbReference type="SUPFAM" id="SSF55347">
    <property type="entry name" value="Glyceraldehyde-3-phosphate dehydrogenase-like, C-terminal domain"/>
    <property type="match status" value="1"/>
</dbReference>
<dbReference type="KEGG" id="pacs:FAZ98_04875"/>
<dbReference type="Proteomes" id="UP000433577">
    <property type="component" value="Chromosome 1"/>
</dbReference>
<evidence type="ECO:0000259" key="3">
    <source>
        <dbReference type="Pfam" id="PF01408"/>
    </source>
</evidence>
<evidence type="ECO:0000256" key="1">
    <source>
        <dbReference type="ARBA" id="ARBA00010928"/>
    </source>
</evidence>
<name>A0A7Z2GGQ3_9BURK</name>
<dbReference type="NCBIfam" id="TIGR04380">
    <property type="entry name" value="myo_inos_iolG"/>
    <property type="match status" value="1"/>
</dbReference>
<gene>
    <name evidence="5" type="primary">iolG</name>
    <name evidence="5" type="ORF">FAZ98_04875</name>
</gene>
<dbReference type="Pfam" id="PF01408">
    <property type="entry name" value="GFO_IDH_MocA"/>
    <property type="match status" value="1"/>
</dbReference>
<dbReference type="InterPro" id="IPR030827">
    <property type="entry name" value="Myo_inos_IolG"/>
</dbReference>
<dbReference type="RefSeq" id="WP_158949307.1">
    <property type="nucleotide sequence ID" value="NZ_CP046913.1"/>
</dbReference>
<proteinExistence type="inferred from homology"/>
<sequence>MTEVAGKAAAGGTIDVAVFGAGRIGRIHAANLARQPGVRLKYVVDVNREAAAALAAQHGAQVADVDGAFGDAAIGATVICSSTDTHAELIMKAAAAGKHVFCEKPVDLTVERARACAEAVQRAGVVCMIGFQRRYDPTFAALKTRLDAGEIGTPEMLIVTSRDPGAPPVEYIRHSGGIFKDMLIHDFDIFRWILDDEALTVHATGSCLSDPAIAEAGDIDSTAVTIRTKRGRLCQINTARRAAYGYDQRFEVLGSEGMLQAGNVKPTEVVAWSKTAVAQDVPEAFFLERYRAAYAREMAHFHEVVTQGVPVRTTVADGLKALELAEAAALSWREGRVVTLGA</sequence>
<dbReference type="InterPro" id="IPR036291">
    <property type="entry name" value="NAD(P)-bd_dom_sf"/>
</dbReference>
<evidence type="ECO:0000313" key="6">
    <source>
        <dbReference type="Proteomes" id="UP000433577"/>
    </source>
</evidence>
<dbReference type="EC" id="1.1.1.18" evidence="5"/>
<keyword evidence="6" id="KW-1185">Reference proteome</keyword>
<feature type="domain" description="Gfo/Idh/MocA-like oxidoreductase N-terminal" evidence="3">
    <location>
        <begin position="15"/>
        <end position="131"/>
    </location>
</feature>
<protein>
    <submittedName>
        <fullName evidence="5">Inositol 2-dehydrogenase</fullName>
        <ecNumber evidence="5">1.1.1.18</ecNumber>
    </submittedName>
</protein>
<dbReference type="GO" id="GO:0050112">
    <property type="term" value="F:inositol 2-dehydrogenase (NAD+) activity"/>
    <property type="evidence" value="ECO:0007669"/>
    <property type="project" value="UniProtKB-EC"/>
</dbReference>
<organism evidence="5 6">
    <name type="scientific">Paraburkholderia acidisoli</name>
    <dbReference type="NCBI Taxonomy" id="2571748"/>
    <lineage>
        <taxon>Bacteria</taxon>
        <taxon>Pseudomonadati</taxon>
        <taxon>Pseudomonadota</taxon>
        <taxon>Betaproteobacteria</taxon>
        <taxon>Burkholderiales</taxon>
        <taxon>Burkholderiaceae</taxon>
        <taxon>Paraburkholderia</taxon>
    </lineage>
</organism>
<dbReference type="PANTHER" id="PTHR42840:SF3">
    <property type="entry name" value="BINDING ROSSMANN FOLD OXIDOREDUCTASE, PUTATIVE (AFU_ORTHOLOGUE AFUA_2G10240)-RELATED"/>
    <property type="match status" value="1"/>
</dbReference>
<evidence type="ECO:0000259" key="4">
    <source>
        <dbReference type="Pfam" id="PF02894"/>
    </source>
</evidence>
<dbReference type="SUPFAM" id="SSF51735">
    <property type="entry name" value="NAD(P)-binding Rossmann-fold domains"/>
    <property type="match status" value="1"/>
</dbReference>
<dbReference type="InterPro" id="IPR004104">
    <property type="entry name" value="Gfo/Idh/MocA-like_OxRdtase_C"/>
</dbReference>
<evidence type="ECO:0000256" key="2">
    <source>
        <dbReference type="ARBA" id="ARBA00023002"/>
    </source>
</evidence>
<evidence type="ECO:0000313" key="5">
    <source>
        <dbReference type="EMBL" id="QGZ61120.1"/>
    </source>
</evidence>
<dbReference type="Gene3D" id="3.40.50.720">
    <property type="entry name" value="NAD(P)-binding Rossmann-like Domain"/>
    <property type="match status" value="1"/>
</dbReference>
<dbReference type="GO" id="GO:0005737">
    <property type="term" value="C:cytoplasm"/>
    <property type="evidence" value="ECO:0007669"/>
    <property type="project" value="TreeGrafter"/>
</dbReference>
<dbReference type="Gene3D" id="3.30.360.10">
    <property type="entry name" value="Dihydrodipicolinate Reductase, domain 2"/>
    <property type="match status" value="1"/>
</dbReference>
<accession>A0A7Z2GGQ3</accession>
<comment type="similarity">
    <text evidence="1">Belongs to the Gfo/Idh/MocA family.</text>
</comment>
<dbReference type="GO" id="GO:0000166">
    <property type="term" value="F:nucleotide binding"/>
    <property type="evidence" value="ECO:0007669"/>
    <property type="project" value="InterPro"/>
</dbReference>
<reference evidence="5 6" key="1">
    <citation type="submission" date="2019-12" db="EMBL/GenBank/DDBJ databases">
        <title>Paraburkholderia acidiphila 7Q-K02 sp. nov and Paraburkholderia acidisoli DHF22 sp. nov., two strains isolated from forest soil.</title>
        <authorList>
            <person name="Gao Z."/>
            <person name="Qiu L."/>
        </authorList>
    </citation>
    <scope>NUCLEOTIDE SEQUENCE [LARGE SCALE GENOMIC DNA]</scope>
    <source>
        <strain evidence="5 6">DHF22</strain>
    </source>
</reference>
<keyword evidence="2 5" id="KW-0560">Oxidoreductase</keyword>